<dbReference type="HOGENOM" id="CLU_091709_0_1_11"/>
<gene>
    <name evidence="2" type="ORF">AJAP_05185</name>
</gene>
<evidence type="ECO:0000256" key="1">
    <source>
        <dbReference type="SAM" id="Phobius"/>
    </source>
</evidence>
<keyword evidence="3" id="KW-1185">Reference proteome</keyword>
<dbReference type="STRING" id="208439.AJAP_05185"/>
<name>A0A075UIQ0_9PSEU</name>
<sequence>MTETLPGVPRWANLAAHAAALVTVPSGLWRIAMGLGLPVGFTARGLAEFGIPGWGTAYVFGLSLLSEALAFLTLGLVRPWGEVWPRWIPGLRGRRIPPLAAILPAAAGAIVLIGLSVQWLFRWTQAGSSVPPGTREDSPVYDIVMAACYAPLLLWGPLLAVVTVHYARRRFSGQRPQHTLQPLGGRA</sequence>
<dbReference type="eggNOG" id="ENOG5032XFK">
    <property type="taxonomic scope" value="Bacteria"/>
</dbReference>
<keyword evidence="1" id="KW-1133">Transmembrane helix</keyword>
<dbReference type="RefSeq" id="WP_038522409.1">
    <property type="nucleotide sequence ID" value="NZ_CP008953.1"/>
</dbReference>
<feature type="transmembrane region" description="Helical" evidence="1">
    <location>
        <begin position="98"/>
        <end position="121"/>
    </location>
</feature>
<protein>
    <submittedName>
        <fullName evidence="2">Conserved putative membrane protein</fullName>
    </submittedName>
</protein>
<feature type="transmembrane region" description="Helical" evidence="1">
    <location>
        <begin position="12"/>
        <end position="37"/>
    </location>
</feature>
<feature type="transmembrane region" description="Helical" evidence="1">
    <location>
        <begin position="57"/>
        <end position="77"/>
    </location>
</feature>
<accession>A0A075UIQ0</accession>
<dbReference type="AlphaFoldDB" id="A0A075UIQ0"/>
<dbReference type="Proteomes" id="UP000028492">
    <property type="component" value="Chromosome"/>
</dbReference>
<reference evidence="2 3" key="1">
    <citation type="journal article" date="2014" name="J. Biotechnol.">
        <title>Complete genome sequence of the actinobacterium Amycolatopsis japonica MG417-CF17(T) (=DSM 44213T) producing (S,S)-N,N'-ethylenediaminedisuccinic acid.</title>
        <authorList>
            <person name="Stegmann E."/>
            <person name="Albersmeier A."/>
            <person name="Spohn M."/>
            <person name="Gert H."/>
            <person name="Weber T."/>
            <person name="Wohlleben W."/>
            <person name="Kalinowski J."/>
            <person name="Ruckert C."/>
        </authorList>
    </citation>
    <scope>NUCLEOTIDE SEQUENCE [LARGE SCALE GENOMIC DNA]</scope>
    <source>
        <strain evidence="3">MG417-CF17 (DSM 44213)</strain>
    </source>
</reference>
<feature type="transmembrane region" description="Helical" evidence="1">
    <location>
        <begin position="141"/>
        <end position="167"/>
    </location>
</feature>
<organism evidence="2 3">
    <name type="scientific">Amycolatopsis japonica</name>
    <dbReference type="NCBI Taxonomy" id="208439"/>
    <lineage>
        <taxon>Bacteria</taxon>
        <taxon>Bacillati</taxon>
        <taxon>Actinomycetota</taxon>
        <taxon>Actinomycetes</taxon>
        <taxon>Pseudonocardiales</taxon>
        <taxon>Pseudonocardiaceae</taxon>
        <taxon>Amycolatopsis</taxon>
        <taxon>Amycolatopsis japonica group</taxon>
    </lineage>
</organism>
<evidence type="ECO:0000313" key="3">
    <source>
        <dbReference type="Proteomes" id="UP000028492"/>
    </source>
</evidence>
<keyword evidence="1" id="KW-0472">Membrane</keyword>
<evidence type="ECO:0000313" key="2">
    <source>
        <dbReference type="EMBL" id="AIG73957.1"/>
    </source>
</evidence>
<dbReference type="KEGG" id="aja:AJAP_05185"/>
<keyword evidence="1" id="KW-0812">Transmembrane</keyword>
<dbReference type="EMBL" id="CP008953">
    <property type="protein sequence ID" value="AIG73957.1"/>
    <property type="molecule type" value="Genomic_DNA"/>
</dbReference>
<proteinExistence type="predicted"/>